<feature type="domain" description="FlgD/Vpr Ig-like" evidence="2">
    <location>
        <begin position="35"/>
        <end position="108"/>
    </location>
</feature>
<keyword evidence="4" id="KW-1185">Reference proteome</keyword>
<evidence type="ECO:0000313" key="4">
    <source>
        <dbReference type="Proteomes" id="UP001168380"/>
    </source>
</evidence>
<comment type="caution">
    <text evidence="3">The sequence shown here is derived from an EMBL/GenBank/DDBJ whole genome shotgun (WGS) entry which is preliminary data.</text>
</comment>
<reference evidence="3" key="1">
    <citation type="submission" date="2023-07" db="EMBL/GenBank/DDBJ databases">
        <title>Gilvimarinus algae sp. nov., isolated from the surface of Kelp.</title>
        <authorList>
            <person name="Sun Y.Y."/>
            <person name="Gong Y."/>
            <person name="Du Z.J."/>
        </authorList>
    </citation>
    <scope>NUCLEOTIDE SEQUENCE</scope>
    <source>
        <strain evidence="3">SDUM040014</strain>
    </source>
</reference>
<accession>A0ABT8TFS8</accession>
<gene>
    <name evidence="3" type="ORF">QWI16_09315</name>
</gene>
<sequence>MKLLAVIKSFMLLSAICISCAVHAVVISNVSTDSTTLNLSNGERVTIQFALDRPASVALNIYDDRDLLVKRITLGQLETGEHKARWKGDDQLGRPVPPEAYRYTLSAVGSDQTTGIYDLSDNSAGQVAPLRNLYWDGSTQSIRYTLAKPARVVIRVGLNNHGPLLHTVVNWVARDAGEHSERWNGSDVSQVISLAEHPRLEIAGDGYRLAENSILVLDTKARSSLHAQSKPQYIEELKWPIEKRMPQQQNQHKTYAPAQRSARKRGDFPLQFSLLDTFPMDNGIPQVSGTVAMRINVNPEDLASIASQRFEPVFFVDGQFLFESEVGYFPMTLNWDSTKHNNGIHYMTANLRGYLSNFGMATIKVEVVNDE</sequence>
<feature type="signal peptide" evidence="1">
    <location>
        <begin position="1"/>
        <end position="24"/>
    </location>
</feature>
<name>A0ABT8TFS8_9GAMM</name>
<evidence type="ECO:0000259" key="2">
    <source>
        <dbReference type="Pfam" id="PF13860"/>
    </source>
</evidence>
<evidence type="ECO:0000256" key="1">
    <source>
        <dbReference type="SAM" id="SignalP"/>
    </source>
</evidence>
<dbReference type="Gene3D" id="2.60.40.4070">
    <property type="match status" value="1"/>
</dbReference>
<protein>
    <submittedName>
        <fullName evidence="3">FlgD immunoglobulin-like domain containing protein</fullName>
    </submittedName>
</protein>
<dbReference type="EMBL" id="JAULRT010000052">
    <property type="protein sequence ID" value="MDO3382374.1"/>
    <property type="molecule type" value="Genomic_DNA"/>
</dbReference>
<dbReference type="Pfam" id="PF13860">
    <property type="entry name" value="FlgD_ig"/>
    <property type="match status" value="1"/>
</dbReference>
<dbReference type="InterPro" id="IPR025965">
    <property type="entry name" value="FlgD/Vpr_Ig-like"/>
</dbReference>
<organism evidence="3 4">
    <name type="scientific">Gilvimarinus algae</name>
    <dbReference type="NCBI Taxonomy" id="3058037"/>
    <lineage>
        <taxon>Bacteria</taxon>
        <taxon>Pseudomonadati</taxon>
        <taxon>Pseudomonadota</taxon>
        <taxon>Gammaproteobacteria</taxon>
        <taxon>Cellvibrionales</taxon>
        <taxon>Cellvibrionaceae</taxon>
        <taxon>Gilvimarinus</taxon>
    </lineage>
</organism>
<evidence type="ECO:0000313" key="3">
    <source>
        <dbReference type="EMBL" id="MDO3382374.1"/>
    </source>
</evidence>
<dbReference type="Proteomes" id="UP001168380">
    <property type="component" value="Unassembled WGS sequence"/>
</dbReference>
<dbReference type="RefSeq" id="WP_302712598.1">
    <property type="nucleotide sequence ID" value="NZ_JAULRT010000052.1"/>
</dbReference>
<feature type="chain" id="PRO_5047178172" evidence="1">
    <location>
        <begin position="25"/>
        <end position="371"/>
    </location>
</feature>
<proteinExistence type="predicted"/>
<keyword evidence="1" id="KW-0732">Signal</keyword>